<evidence type="ECO:0000256" key="6">
    <source>
        <dbReference type="ARBA" id="ARBA00022847"/>
    </source>
</evidence>
<dbReference type="SUPFAM" id="SSF103473">
    <property type="entry name" value="MFS general substrate transporter"/>
    <property type="match status" value="1"/>
</dbReference>
<feature type="transmembrane region" description="Helical" evidence="11">
    <location>
        <begin position="402"/>
        <end position="423"/>
    </location>
</feature>
<evidence type="ECO:0000313" key="14">
    <source>
        <dbReference type="Proteomes" id="UP000292685"/>
    </source>
</evidence>
<keyword evidence="14" id="KW-1185">Reference proteome</keyword>
<dbReference type="InterPro" id="IPR020846">
    <property type="entry name" value="MFS_dom"/>
</dbReference>
<evidence type="ECO:0000256" key="8">
    <source>
        <dbReference type="ARBA" id="ARBA00023136"/>
    </source>
</evidence>
<comment type="similarity">
    <text evidence="2">Belongs to the major facilitator superfamily. Metabolite:H+ Symporter (MHS) family (TC 2.A.1.6) family.</text>
</comment>
<evidence type="ECO:0000256" key="11">
    <source>
        <dbReference type="SAM" id="Phobius"/>
    </source>
</evidence>
<evidence type="ECO:0000256" key="10">
    <source>
        <dbReference type="ARBA" id="ARBA00039918"/>
    </source>
</evidence>
<organism evidence="13 14">
    <name type="scientific">Zhihengliuella halotolerans</name>
    <dbReference type="NCBI Taxonomy" id="370736"/>
    <lineage>
        <taxon>Bacteria</taxon>
        <taxon>Bacillati</taxon>
        <taxon>Actinomycetota</taxon>
        <taxon>Actinomycetes</taxon>
        <taxon>Micrococcales</taxon>
        <taxon>Micrococcaceae</taxon>
        <taxon>Zhihengliuella</taxon>
    </lineage>
</organism>
<keyword evidence="3" id="KW-0813">Transport</keyword>
<keyword evidence="5 11" id="KW-0812">Transmembrane</keyword>
<feature type="domain" description="Major facilitator superfamily (MFS) profile" evidence="12">
    <location>
        <begin position="19"/>
        <end position="428"/>
    </location>
</feature>
<dbReference type="PANTHER" id="PTHR43045:SF1">
    <property type="entry name" value="SHIKIMATE TRANSPORTER"/>
    <property type="match status" value="1"/>
</dbReference>
<feature type="transmembrane region" description="Helical" evidence="11">
    <location>
        <begin position="375"/>
        <end position="396"/>
    </location>
</feature>
<dbReference type="Gene3D" id="1.20.1250.20">
    <property type="entry name" value="MFS general substrate transporter like domains"/>
    <property type="match status" value="2"/>
</dbReference>
<comment type="subcellular location">
    <subcellularLocation>
        <location evidence="1">Cell membrane</location>
        <topology evidence="1">Multi-pass membrane protein</topology>
    </subcellularLocation>
</comment>
<dbReference type="GO" id="GO:0015293">
    <property type="term" value="F:symporter activity"/>
    <property type="evidence" value="ECO:0007669"/>
    <property type="project" value="UniProtKB-KW"/>
</dbReference>
<feature type="transmembrane region" description="Helical" evidence="11">
    <location>
        <begin position="311"/>
        <end position="328"/>
    </location>
</feature>
<keyword evidence="4" id="KW-1003">Cell membrane</keyword>
<keyword evidence="6" id="KW-0769">Symport</keyword>
<proteinExistence type="inferred from homology"/>
<evidence type="ECO:0000259" key="12">
    <source>
        <dbReference type="PROSITE" id="PS50850"/>
    </source>
</evidence>
<feature type="transmembrane region" description="Helical" evidence="11">
    <location>
        <begin position="334"/>
        <end position="354"/>
    </location>
</feature>
<keyword evidence="7 11" id="KW-1133">Transmembrane helix</keyword>
<feature type="transmembrane region" description="Helical" evidence="11">
    <location>
        <begin position="195"/>
        <end position="214"/>
    </location>
</feature>
<evidence type="ECO:0000256" key="7">
    <source>
        <dbReference type="ARBA" id="ARBA00022989"/>
    </source>
</evidence>
<feature type="transmembrane region" description="Helical" evidence="11">
    <location>
        <begin position="56"/>
        <end position="81"/>
    </location>
</feature>
<gene>
    <name evidence="13" type="ORF">EV380_1733</name>
</gene>
<evidence type="ECO:0000256" key="5">
    <source>
        <dbReference type="ARBA" id="ARBA00022692"/>
    </source>
</evidence>
<feature type="transmembrane region" description="Helical" evidence="11">
    <location>
        <begin position="280"/>
        <end position="302"/>
    </location>
</feature>
<reference evidence="13 14" key="1">
    <citation type="submission" date="2019-02" db="EMBL/GenBank/DDBJ databases">
        <title>Sequencing the genomes of 1000 actinobacteria strains.</title>
        <authorList>
            <person name="Klenk H.-P."/>
        </authorList>
    </citation>
    <scope>NUCLEOTIDE SEQUENCE [LARGE SCALE GENOMIC DNA]</scope>
    <source>
        <strain evidence="13 14">DSM 17364</strain>
    </source>
</reference>
<accession>A0A4Q8ADD6</accession>
<feature type="transmembrane region" description="Helical" evidence="11">
    <location>
        <begin position="93"/>
        <end position="113"/>
    </location>
</feature>
<evidence type="ECO:0000256" key="1">
    <source>
        <dbReference type="ARBA" id="ARBA00004651"/>
    </source>
</evidence>
<dbReference type="InterPro" id="IPR036259">
    <property type="entry name" value="MFS_trans_sf"/>
</dbReference>
<protein>
    <recommendedName>
        <fullName evidence="10">Putative proline/betaine transporter</fullName>
    </recommendedName>
</protein>
<dbReference type="RefSeq" id="WP_130450696.1">
    <property type="nucleotide sequence ID" value="NZ_SHLA01000001.1"/>
</dbReference>
<feature type="transmembrane region" description="Helical" evidence="11">
    <location>
        <begin position="164"/>
        <end position="183"/>
    </location>
</feature>
<dbReference type="Pfam" id="PF07690">
    <property type="entry name" value="MFS_1"/>
    <property type="match status" value="1"/>
</dbReference>
<dbReference type="EMBL" id="SHLA01000001">
    <property type="protein sequence ID" value="RZU62144.1"/>
    <property type="molecule type" value="Genomic_DNA"/>
</dbReference>
<keyword evidence="8 11" id="KW-0472">Membrane</keyword>
<dbReference type="PANTHER" id="PTHR43045">
    <property type="entry name" value="SHIKIMATE TRANSPORTER"/>
    <property type="match status" value="1"/>
</dbReference>
<comment type="caution">
    <text evidence="13">The sequence shown here is derived from an EMBL/GenBank/DDBJ whole genome shotgun (WGS) entry which is preliminary data.</text>
</comment>
<comment type="function">
    <text evidence="9">May be a proton symporter involved in the uptake of osmolytes such as proline and glycine betaine.</text>
</comment>
<evidence type="ECO:0000313" key="13">
    <source>
        <dbReference type="EMBL" id="RZU62144.1"/>
    </source>
</evidence>
<feature type="transmembrane region" description="Helical" evidence="11">
    <location>
        <begin position="119"/>
        <end position="144"/>
    </location>
</feature>
<dbReference type="CDD" id="cd17369">
    <property type="entry name" value="MFS_ShiA_like"/>
    <property type="match status" value="1"/>
</dbReference>
<evidence type="ECO:0000256" key="3">
    <source>
        <dbReference type="ARBA" id="ARBA00022448"/>
    </source>
</evidence>
<dbReference type="InterPro" id="IPR005828">
    <property type="entry name" value="MFS_sugar_transport-like"/>
</dbReference>
<dbReference type="InterPro" id="IPR011701">
    <property type="entry name" value="MFS"/>
</dbReference>
<dbReference type="Proteomes" id="UP000292685">
    <property type="component" value="Unassembled WGS sequence"/>
</dbReference>
<evidence type="ECO:0000256" key="2">
    <source>
        <dbReference type="ARBA" id="ARBA00008240"/>
    </source>
</evidence>
<dbReference type="FunFam" id="1.20.1250.20:FF:000001">
    <property type="entry name" value="Dicarboxylate MFS transporter"/>
    <property type="match status" value="1"/>
</dbReference>
<dbReference type="OrthoDB" id="8953821at2"/>
<evidence type="ECO:0000256" key="4">
    <source>
        <dbReference type="ARBA" id="ARBA00022475"/>
    </source>
</evidence>
<sequence length="448" mass="47796">MDANPRTKSGFDHRQARRAGTAAFVGTAIEWYDFYIYATAAALVFGPLFFPESDRMVGIAAAFATYAVGFFVRPLGAIIFGHIGDRFGRRPSLVITLLAMGLATVLVGVLPTYDQVGVWAPVLLLALRVVQGLAVGGEWGGAVLMAVEHAPEKHKTFYGGFPQLGNSAGALAATGTFSVLSVQGDDFLIDGGWRIPFLLSMPLILLGFWVRYRLEESPVFDQSRDDQPQQLPLTYALKTNWHPMLLGIGMAGVSTGGYYIVTSFATAYATDPAVGLSETLVLNALAAAAFVEFVTTLAIAWLGDRYGRKRVVMIGVLGSGALIVPQFLTLGGGSVWAIFAAFIAMRLAMTATYAPVATVMAQMFRPQARYTSMSLSNGIAAAIWGGLGPVTATWLYVQTGTIWSVIVLFLGMVAVSAVCLHLAPQHIDPAPDAGERRDANDESAELGV</sequence>
<evidence type="ECO:0000256" key="9">
    <source>
        <dbReference type="ARBA" id="ARBA00037295"/>
    </source>
</evidence>
<feature type="transmembrane region" description="Helical" evidence="11">
    <location>
        <begin position="21"/>
        <end position="50"/>
    </location>
</feature>
<dbReference type="PROSITE" id="PS50850">
    <property type="entry name" value="MFS"/>
    <property type="match status" value="1"/>
</dbReference>
<feature type="transmembrane region" description="Helical" evidence="11">
    <location>
        <begin position="245"/>
        <end position="268"/>
    </location>
</feature>
<dbReference type="AlphaFoldDB" id="A0A4Q8ADD6"/>
<dbReference type="Pfam" id="PF00083">
    <property type="entry name" value="Sugar_tr"/>
    <property type="match status" value="1"/>
</dbReference>
<name>A0A4Q8ADD6_9MICC</name>
<dbReference type="GO" id="GO:0005886">
    <property type="term" value="C:plasma membrane"/>
    <property type="evidence" value="ECO:0007669"/>
    <property type="project" value="UniProtKB-SubCell"/>
</dbReference>